<dbReference type="InParanoid" id="Q7UIS4"/>
<dbReference type="KEGG" id="rba:RB12357"/>
<evidence type="ECO:0000259" key="2">
    <source>
        <dbReference type="Pfam" id="PF01052"/>
    </source>
</evidence>
<evidence type="ECO:0000313" key="4">
    <source>
        <dbReference type="Proteomes" id="UP000001025"/>
    </source>
</evidence>
<dbReference type="InterPro" id="IPR036429">
    <property type="entry name" value="SpoA-like_sf"/>
</dbReference>
<dbReference type="EMBL" id="BX294154">
    <property type="protein sequence ID" value="CAD77538.1"/>
    <property type="molecule type" value="Genomic_DNA"/>
</dbReference>
<evidence type="ECO:0000313" key="3">
    <source>
        <dbReference type="EMBL" id="CAD77538.1"/>
    </source>
</evidence>
<keyword evidence="3" id="KW-0282">Flagellum</keyword>
<dbReference type="Proteomes" id="UP000001025">
    <property type="component" value="Chromosome"/>
</dbReference>
<gene>
    <name evidence="3" type="primary">fliN</name>
    <name evidence="3" type="ordered locus">RB12357</name>
</gene>
<dbReference type="SUPFAM" id="SSF101801">
    <property type="entry name" value="Surface presentation of antigens (SPOA)"/>
    <property type="match status" value="1"/>
</dbReference>
<reference evidence="3 4" key="1">
    <citation type="journal article" date="2003" name="Proc. Natl. Acad. Sci. U.S.A.">
        <title>Complete genome sequence of the marine planctomycete Pirellula sp. strain 1.</title>
        <authorList>
            <person name="Gloeckner F.O."/>
            <person name="Kube M."/>
            <person name="Bauer M."/>
            <person name="Teeling H."/>
            <person name="Lombardot T."/>
            <person name="Ludwig W."/>
            <person name="Gade D."/>
            <person name="Beck A."/>
            <person name="Borzym K."/>
            <person name="Heitmann K."/>
            <person name="Rabus R."/>
            <person name="Schlesner H."/>
            <person name="Amann R."/>
            <person name="Reinhardt R."/>
        </authorList>
    </citation>
    <scope>NUCLEOTIDE SEQUENCE [LARGE SCALE GENOMIC DNA]</scope>
    <source>
        <strain evidence="4">DSM 10527 / NCIMB 13988 / SH1</strain>
    </source>
</reference>
<dbReference type="GO" id="GO:0050918">
    <property type="term" value="P:positive chemotaxis"/>
    <property type="evidence" value="ECO:0000318"/>
    <property type="project" value="GO_Central"/>
</dbReference>
<keyword evidence="3" id="KW-0969">Cilium</keyword>
<dbReference type="InterPro" id="IPR001543">
    <property type="entry name" value="FliN-like_C"/>
</dbReference>
<dbReference type="OrthoDB" id="278219at2"/>
<dbReference type="EnsemblBacteria" id="CAD77538">
    <property type="protein sequence ID" value="CAD77538"/>
    <property type="gene ID" value="RB12357"/>
</dbReference>
<proteinExistence type="predicted"/>
<accession>Q7UIS4</accession>
<dbReference type="PATRIC" id="fig|243090.15.peg.5970"/>
<dbReference type="GO" id="GO:0071978">
    <property type="term" value="P:bacterial-type flagellum-dependent swarming motility"/>
    <property type="evidence" value="ECO:0000318"/>
    <property type="project" value="GO_Central"/>
</dbReference>
<feature type="domain" description="Flagellar motor switch protein FliN-like C-terminal" evidence="2">
    <location>
        <begin position="69"/>
        <end position="138"/>
    </location>
</feature>
<organism evidence="3 4">
    <name type="scientific">Rhodopirellula baltica (strain DSM 10527 / NCIMB 13988 / SH1)</name>
    <dbReference type="NCBI Taxonomy" id="243090"/>
    <lineage>
        <taxon>Bacteria</taxon>
        <taxon>Pseudomonadati</taxon>
        <taxon>Planctomycetota</taxon>
        <taxon>Planctomycetia</taxon>
        <taxon>Pirellulales</taxon>
        <taxon>Pirellulaceae</taxon>
        <taxon>Rhodopirellula</taxon>
    </lineage>
</organism>
<dbReference type="eggNOG" id="COG1886">
    <property type="taxonomic scope" value="Bacteria"/>
</dbReference>
<dbReference type="STRING" id="243090.RB12357"/>
<evidence type="ECO:0000256" key="1">
    <source>
        <dbReference type="SAM" id="MobiDB-lite"/>
    </source>
</evidence>
<dbReference type="Gene3D" id="2.30.330.10">
    <property type="entry name" value="SpoA-like"/>
    <property type="match status" value="1"/>
</dbReference>
<dbReference type="PANTHER" id="PTHR30034:SF6">
    <property type="entry name" value="YOP PROTEINS TRANSLOCATION PROTEIN Q"/>
    <property type="match status" value="1"/>
</dbReference>
<sequence>MKTFCPPIRRRHELARQKSNRQRGIKRLISWRIPVDKRCVRIQGRMSENATEDKPTEPSPPTSSMYKEKVLKIRTTVNVTLAEKKEPLRKILALVPGSMLTFDVHCDRPLTLRAGGHPIATGETVKIGDKFGLRVREIGVPKED</sequence>
<dbReference type="PANTHER" id="PTHR30034">
    <property type="entry name" value="FLAGELLAR MOTOR SWITCH PROTEIN FLIM"/>
    <property type="match status" value="1"/>
</dbReference>
<feature type="region of interest" description="Disordered" evidence="1">
    <location>
        <begin position="43"/>
        <end position="66"/>
    </location>
</feature>
<dbReference type="Pfam" id="PF01052">
    <property type="entry name" value="FliMN_C"/>
    <property type="match status" value="1"/>
</dbReference>
<dbReference type="AlphaFoldDB" id="Q7UIS4"/>
<protein>
    <submittedName>
        <fullName evidence="3">Probable flagellar motor switch protein fliN [Fragment]</fullName>
    </submittedName>
</protein>
<dbReference type="HOGENOM" id="CLU_1794956_0_0_0"/>
<name>Q7UIS4_RHOBA</name>
<keyword evidence="3" id="KW-0966">Cell projection</keyword>
<keyword evidence="4" id="KW-1185">Reference proteome</keyword>